<protein>
    <recommendedName>
        <fullName evidence="3">DegT/DnrJ/EryC1/StrS aminotransferase family protein</fullName>
    </recommendedName>
</protein>
<dbReference type="EMBL" id="AP027742">
    <property type="protein sequence ID" value="BDZ78155.1"/>
    <property type="molecule type" value="Genomic_DNA"/>
</dbReference>
<dbReference type="Gene3D" id="3.40.640.10">
    <property type="entry name" value="Type I PLP-dependent aspartate aminotransferase-like (Major domain)"/>
    <property type="match status" value="1"/>
</dbReference>
<keyword evidence="2" id="KW-1185">Reference proteome</keyword>
<sequence>MAWEIGSEFHRVLPDRGHGLRYPILGSLVFSGRTAIETVLKEIIGARKAALPSYCCYSMIQPFKDAGIEVEFYPVYFENGLKIEVDIPENTDIILWCNYFGFMMSMPDLSKFQGVIIEDVTHSLFSENPCHPQSHYLVASLRKWEPINCGGYCSSVNGKIHYEPTISPPVEYMRLKKEAMELKREYLLDFDKEKKPRFLSMFEESNHWLAENYSGLSIDLCSKDYLSTVDVGEQRRIRRRNAKVLYEGLEEKVQFLFSIEDMDCPLFVPILLHNQKEIKRELSLKQIYCPIHWPRPDGCDSNLYDQELSLICDQRYNEEDMERLVSVLKTLL</sequence>
<dbReference type="InterPro" id="IPR015424">
    <property type="entry name" value="PyrdxlP-dep_Trfase"/>
</dbReference>
<reference evidence="2" key="1">
    <citation type="journal article" date="2023" name="Int. J. Syst. Evol. Microbiol.">
        <title>Claveliimonas bilis gen. nov., sp. nov., deoxycholic acid-producing bacteria isolated from human faeces, and reclassification of Sellimonas monacensis Zenner et al. 2021 as Claveliimonas monacensis comb. nov.</title>
        <authorList>
            <person name="Hisatomi A."/>
            <person name="Kastawa N.W.E.P.G."/>
            <person name="Song I."/>
            <person name="Ohkuma M."/>
            <person name="Fukiya S."/>
            <person name="Sakamoto M."/>
        </authorList>
    </citation>
    <scope>NUCLEOTIDE SEQUENCE [LARGE SCALE GENOMIC DNA]</scope>
    <source>
        <strain evidence="2">12BBH14</strain>
    </source>
</reference>
<accession>A0ABM8ICW2</accession>
<name>A0ABM8ICW2_9FIRM</name>
<proteinExistence type="predicted"/>
<dbReference type="InterPro" id="IPR015421">
    <property type="entry name" value="PyrdxlP-dep_Trfase_major"/>
</dbReference>
<dbReference type="RefSeq" id="WP_316265159.1">
    <property type="nucleotide sequence ID" value="NZ_AP027742.1"/>
</dbReference>
<dbReference type="Proteomes" id="UP001305815">
    <property type="component" value="Chromosome"/>
</dbReference>
<evidence type="ECO:0000313" key="1">
    <source>
        <dbReference type="EMBL" id="BDZ78155.1"/>
    </source>
</evidence>
<dbReference type="SUPFAM" id="SSF53383">
    <property type="entry name" value="PLP-dependent transferases"/>
    <property type="match status" value="1"/>
</dbReference>
<organism evidence="1 2">
    <name type="scientific">Claveliimonas bilis</name>
    <dbReference type="NCBI Taxonomy" id="3028070"/>
    <lineage>
        <taxon>Bacteria</taxon>
        <taxon>Bacillati</taxon>
        <taxon>Bacillota</taxon>
        <taxon>Clostridia</taxon>
        <taxon>Lachnospirales</taxon>
        <taxon>Lachnospiraceae</taxon>
        <taxon>Claveliimonas</taxon>
    </lineage>
</organism>
<evidence type="ECO:0008006" key="3">
    <source>
        <dbReference type="Google" id="ProtNLM"/>
    </source>
</evidence>
<evidence type="ECO:0000313" key="2">
    <source>
        <dbReference type="Proteomes" id="UP001305815"/>
    </source>
</evidence>
<gene>
    <name evidence="1" type="ORF">Lac1_23380</name>
</gene>